<organism evidence="1 2">
    <name type="scientific">Avena sativa</name>
    <name type="common">Oat</name>
    <dbReference type="NCBI Taxonomy" id="4498"/>
    <lineage>
        <taxon>Eukaryota</taxon>
        <taxon>Viridiplantae</taxon>
        <taxon>Streptophyta</taxon>
        <taxon>Embryophyta</taxon>
        <taxon>Tracheophyta</taxon>
        <taxon>Spermatophyta</taxon>
        <taxon>Magnoliopsida</taxon>
        <taxon>Liliopsida</taxon>
        <taxon>Poales</taxon>
        <taxon>Poaceae</taxon>
        <taxon>BOP clade</taxon>
        <taxon>Pooideae</taxon>
        <taxon>Poodae</taxon>
        <taxon>Poeae</taxon>
        <taxon>Poeae Chloroplast Group 1 (Aveneae type)</taxon>
        <taxon>Aveninae</taxon>
        <taxon>Avena</taxon>
    </lineage>
</organism>
<name>A0ACD5UK52_AVESA</name>
<keyword evidence="2" id="KW-1185">Reference proteome</keyword>
<evidence type="ECO:0000313" key="2">
    <source>
        <dbReference type="Proteomes" id="UP001732700"/>
    </source>
</evidence>
<protein>
    <submittedName>
        <fullName evidence="1">Uncharacterized protein</fullName>
    </submittedName>
</protein>
<evidence type="ECO:0000313" key="1">
    <source>
        <dbReference type="EnsemblPlants" id="AVESA.00010b.r2.2CG0266040.1.CDS"/>
    </source>
</evidence>
<dbReference type="Proteomes" id="UP001732700">
    <property type="component" value="Chromosome 2C"/>
</dbReference>
<proteinExistence type="predicted"/>
<reference evidence="1" key="2">
    <citation type="submission" date="2025-09" db="UniProtKB">
        <authorList>
            <consortium name="EnsemblPlants"/>
        </authorList>
    </citation>
    <scope>IDENTIFICATION</scope>
</reference>
<accession>A0ACD5UK52</accession>
<reference evidence="1" key="1">
    <citation type="submission" date="2021-05" db="EMBL/GenBank/DDBJ databases">
        <authorList>
            <person name="Scholz U."/>
            <person name="Mascher M."/>
            <person name="Fiebig A."/>
        </authorList>
    </citation>
    <scope>NUCLEOTIDE SEQUENCE [LARGE SCALE GENOMIC DNA]</scope>
</reference>
<sequence>MRLQCYCSIVLLLLLHAFAASSAATDFDFFYHVQQWPCSFCDTKKGCCFPNNVKPAADFGIHGLWPNYAACRPATADADADAPEIRISKTKKKCWPESCNATDSFSLLQVRDLLGDMDRNWGTLSCKSNDSTPFWSHEWEKHGTCSNMDQHTYFAAALQFKARFNLTRILLDAGITPSDEKTYFLSSILDAITEATGSKPSIGCNKGVAGEMQLFEVYQCVDRTGTRPVDCPGPVQGRKCSDKVQFPAF</sequence>
<dbReference type="EnsemblPlants" id="AVESA.00010b.r2.2CG0266040.1">
    <property type="protein sequence ID" value="AVESA.00010b.r2.2CG0266040.1.CDS"/>
    <property type="gene ID" value="AVESA.00010b.r2.2CG0266040"/>
</dbReference>